<dbReference type="AlphaFoldDB" id="A0A9Q0EA52"/>
<keyword evidence="3" id="KW-1185">Reference proteome</keyword>
<proteinExistence type="predicted"/>
<keyword evidence="1" id="KW-0732">Signal</keyword>
<reference evidence="2" key="1">
    <citation type="submission" date="2022-07" db="EMBL/GenBank/DDBJ databases">
        <title>Chromosome-level genome of Muraenolepis orangiensis.</title>
        <authorList>
            <person name="Kim J."/>
        </authorList>
    </citation>
    <scope>NUCLEOTIDE SEQUENCE</scope>
    <source>
        <strain evidence="2">KU_S4_2022</strain>
        <tissue evidence="2">Muscle</tissue>
    </source>
</reference>
<gene>
    <name evidence="2" type="ORF">NHX12_028843</name>
</gene>
<protein>
    <submittedName>
        <fullName evidence="2">Uncharacterized protein</fullName>
    </submittedName>
</protein>
<dbReference type="Proteomes" id="UP001148018">
    <property type="component" value="Unassembled WGS sequence"/>
</dbReference>
<feature type="chain" id="PRO_5040300996" evidence="1">
    <location>
        <begin position="24"/>
        <end position="66"/>
    </location>
</feature>
<evidence type="ECO:0000256" key="1">
    <source>
        <dbReference type="SAM" id="SignalP"/>
    </source>
</evidence>
<feature type="signal peptide" evidence="1">
    <location>
        <begin position="1"/>
        <end position="23"/>
    </location>
</feature>
<name>A0A9Q0EA52_9TELE</name>
<organism evidence="2 3">
    <name type="scientific">Muraenolepis orangiensis</name>
    <name type="common">Patagonian moray cod</name>
    <dbReference type="NCBI Taxonomy" id="630683"/>
    <lineage>
        <taxon>Eukaryota</taxon>
        <taxon>Metazoa</taxon>
        <taxon>Chordata</taxon>
        <taxon>Craniata</taxon>
        <taxon>Vertebrata</taxon>
        <taxon>Euteleostomi</taxon>
        <taxon>Actinopterygii</taxon>
        <taxon>Neopterygii</taxon>
        <taxon>Teleostei</taxon>
        <taxon>Neoteleostei</taxon>
        <taxon>Acanthomorphata</taxon>
        <taxon>Zeiogadaria</taxon>
        <taxon>Gadariae</taxon>
        <taxon>Gadiformes</taxon>
        <taxon>Muraenolepidoidei</taxon>
        <taxon>Muraenolepididae</taxon>
        <taxon>Muraenolepis</taxon>
    </lineage>
</organism>
<evidence type="ECO:0000313" key="3">
    <source>
        <dbReference type="Proteomes" id="UP001148018"/>
    </source>
</evidence>
<dbReference type="OrthoDB" id="8951596at2759"/>
<accession>A0A9Q0EA52</accession>
<sequence>MEQGARALLLISSFIYTWQYAWADESDKLRPDYQEGIETLKLFLDATNEKMTAPVQVSFNSEPSLF</sequence>
<dbReference type="EMBL" id="JANIIK010000044">
    <property type="protein sequence ID" value="KAJ3604102.1"/>
    <property type="molecule type" value="Genomic_DNA"/>
</dbReference>
<comment type="caution">
    <text evidence="2">The sequence shown here is derived from an EMBL/GenBank/DDBJ whole genome shotgun (WGS) entry which is preliminary data.</text>
</comment>
<evidence type="ECO:0000313" key="2">
    <source>
        <dbReference type="EMBL" id="KAJ3604102.1"/>
    </source>
</evidence>